<dbReference type="InterPro" id="IPR044876">
    <property type="entry name" value="HRDC_dom_sf"/>
</dbReference>
<dbReference type="RefSeq" id="WP_378212491.1">
    <property type="nucleotide sequence ID" value="NZ_JBHLZP010000701.1"/>
</dbReference>
<dbReference type="InterPro" id="IPR014017">
    <property type="entry name" value="DNA_helicase_UvrD-like_C"/>
</dbReference>
<reference evidence="7 8" key="1">
    <citation type="submission" date="2024-09" db="EMBL/GenBank/DDBJ databases">
        <authorList>
            <person name="Sun Q."/>
            <person name="Mori K."/>
        </authorList>
    </citation>
    <scope>NUCLEOTIDE SEQUENCE [LARGE SCALE GENOMIC DNA]</scope>
    <source>
        <strain evidence="7 8">TBRC 0563</strain>
    </source>
</reference>
<keyword evidence="8" id="KW-1185">Reference proteome</keyword>
<keyword evidence="2" id="KW-0378">Hydrolase</keyword>
<feature type="non-terminal residue" evidence="7">
    <location>
        <position position="1"/>
    </location>
</feature>
<gene>
    <name evidence="7" type="ORF">ACFFNX_45280</name>
</gene>
<sequence>AVFLTGLVEGTLPIIYAEKSPDQIEEERRLLYVGVTRAREFLTLSWALARSPGGRKGRRRSRFLDGLAPQSAGPPRVDRSARRPVSSGPQPCRVCGRPLTAAIERKLGRCESCPTDFDEALLDRMKHWRVLVSKRQKVPAYVVFTDATLQAIAERAPLSEADLAAIPGVGAVKLDRYGSDVLALCRGEEPAADLVD</sequence>
<dbReference type="SUPFAM" id="SSF47819">
    <property type="entry name" value="HRDC-like"/>
    <property type="match status" value="1"/>
</dbReference>
<dbReference type="InterPro" id="IPR010997">
    <property type="entry name" value="HRDC-like_sf"/>
</dbReference>
<evidence type="ECO:0000259" key="6">
    <source>
        <dbReference type="PROSITE" id="PS50967"/>
    </source>
</evidence>
<evidence type="ECO:0000256" key="5">
    <source>
        <dbReference type="SAM" id="MobiDB-lite"/>
    </source>
</evidence>
<protein>
    <submittedName>
        <fullName evidence="7">HRDC domain-containing protein</fullName>
    </submittedName>
</protein>
<dbReference type="Proteomes" id="UP001589627">
    <property type="component" value="Unassembled WGS sequence"/>
</dbReference>
<evidence type="ECO:0000256" key="4">
    <source>
        <dbReference type="ARBA" id="ARBA00022840"/>
    </source>
</evidence>
<evidence type="ECO:0000256" key="2">
    <source>
        <dbReference type="ARBA" id="ARBA00022801"/>
    </source>
</evidence>
<dbReference type="PROSITE" id="PS50967">
    <property type="entry name" value="HRDC"/>
    <property type="match status" value="1"/>
</dbReference>
<proteinExistence type="predicted"/>
<dbReference type="Gene3D" id="1.10.150.80">
    <property type="entry name" value="HRDC domain"/>
    <property type="match status" value="1"/>
</dbReference>
<evidence type="ECO:0000313" key="7">
    <source>
        <dbReference type="EMBL" id="MFB9839380.1"/>
    </source>
</evidence>
<evidence type="ECO:0000313" key="8">
    <source>
        <dbReference type="Proteomes" id="UP001589627"/>
    </source>
</evidence>
<dbReference type="InterPro" id="IPR027417">
    <property type="entry name" value="P-loop_NTPase"/>
</dbReference>
<dbReference type="PANTHER" id="PTHR11070:SF69">
    <property type="entry name" value="ATP-DEPENDENT DNA HELICASE UVRD2"/>
    <property type="match status" value="1"/>
</dbReference>
<dbReference type="InterPro" id="IPR000212">
    <property type="entry name" value="DNA_helicase_UvrD/REP"/>
</dbReference>
<comment type="caution">
    <text evidence="7">The sequence shown here is derived from an EMBL/GenBank/DDBJ whole genome shotgun (WGS) entry which is preliminary data.</text>
</comment>
<evidence type="ECO:0000256" key="3">
    <source>
        <dbReference type="ARBA" id="ARBA00022806"/>
    </source>
</evidence>
<dbReference type="Gene3D" id="3.30.160.800">
    <property type="match status" value="1"/>
</dbReference>
<dbReference type="SUPFAM" id="SSF52540">
    <property type="entry name" value="P-loop containing nucleoside triphosphate hydrolases"/>
    <property type="match status" value="1"/>
</dbReference>
<accession>A0ABV5YWB3</accession>
<evidence type="ECO:0000256" key="1">
    <source>
        <dbReference type="ARBA" id="ARBA00022741"/>
    </source>
</evidence>
<dbReference type="InterPro" id="IPR002121">
    <property type="entry name" value="HRDC_dom"/>
</dbReference>
<organism evidence="7 8">
    <name type="scientific">Actinoallomurus acaciae</name>
    <dbReference type="NCBI Taxonomy" id="502577"/>
    <lineage>
        <taxon>Bacteria</taxon>
        <taxon>Bacillati</taxon>
        <taxon>Actinomycetota</taxon>
        <taxon>Actinomycetes</taxon>
        <taxon>Streptosporangiales</taxon>
        <taxon>Thermomonosporaceae</taxon>
        <taxon>Actinoallomurus</taxon>
    </lineage>
</organism>
<feature type="region of interest" description="Disordered" evidence="5">
    <location>
        <begin position="51"/>
        <end position="89"/>
    </location>
</feature>
<keyword evidence="4" id="KW-0067">ATP-binding</keyword>
<keyword evidence="3" id="KW-0347">Helicase</keyword>
<dbReference type="Pfam" id="PF00570">
    <property type="entry name" value="HRDC"/>
    <property type="match status" value="1"/>
</dbReference>
<keyword evidence="1" id="KW-0547">Nucleotide-binding</keyword>
<feature type="domain" description="HRDC" evidence="6">
    <location>
        <begin position="115"/>
        <end position="195"/>
    </location>
</feature>
<name>A0ABV5YWB3_9ACTN</name>
<dbReference type="SMART" id="SM00341">
    <property type="entry name" value="HRDC"/>
    <property type="match status" value="1"/>
</dbReference>
<dbReference type="Pfam" id="PF13361">
    <property type="entry name" value="UvrD_C"/>
    <property type="match status" value="1"/>
</dbReference>
<dbReference type="EMBL" id="JBHLZP010000701">
    <property type="protein sequence ID" value="MFB9839380.1"/>
    <property type="molecule type" value="Genomic_DNA"/>
</dbReference>
<dbReference type="PANTHER" id="PTHR11070">
    <property type="entry name" value="UVRD / RECB / PCRA DNA HELICASE FAMILY MEMBER"/>
    <property type="match status" value="1"/>
</dbReference>